<evidence type="ECO:0000313" key="5">
    <source>
        <dbReference type="Proteomes" id="UP000094067"/>
    </source>
</evidence>
<dbReference type="GO" id="GO:0006535">
    <property type="term" value="P:cysteine biosynthetic process from serine"/>
    <property type="evidence" value="ECO:0007669"/>
    <property type="project" value="InterPro"/>
</dbReference>
<keyword evidence="4" id="KW-0012">Acyltransferase</keyword>
<dbReference type="InterPro" id="IPR018357">
    <property type="entry name" value="Hexapep_transf_CS"/>
</dbReference>
<proteinExistence type="predicted"/>
<dbReference type="Pfam" id="PF00132">
    <property type="entry name" value="Hexapep"/>
    <property type="match status" value="1"/>
</dbReference>
<evidence type="ECO:0000256" key="3">
    <source>
        <dbReference type="ARBA" id="ARBA00022737"/>
    </source>
</evidence>
<dbReference type="InterPro" id="IPR005881">
    <property type="entry name" value="Ser_O-AcTrfase"/>
</dbReference>
<dbReference type="Gene3D" id="2.160.10.10">
    <property type="entry name" value="Hexapeptide repeat proteins"/>
    <property type="match status" value="1"/>
</dbReference>
<dbReference type="GO" id="GO:0009001">
    <property type="term" value="F:serine O-acetyltransferase activity"/>
    <property type="evidence" value="ECO:0007669"/>
    <property type="project" value="InterPro"/>
</dbReference>
<gene>
    <name evidence="4" type="primary">cysE_3</name>
    <name evidence="4" type="ORF">BEI61_02996</name>
</gene>
<keyword evidence="2 4" id="KW-0808">Transferase</keyword>
<protein>
    <recommendedName>
        <fullName evidence="1">Serine acetyltransferase</fullName>
    </recommendedName>
</protein>
<evidence type="ECO:0000256" key="1">
    <source>
        <dbReference type="ARBA" id="ARBA00018522"/>
    </source>
</evidence>
<dbReference type="InterPro" id="IPR001451">
    <property type="entry name" value="Hexapep"/>
</dbReference>
<evidence type="ECO:0000256" key="2">
    <source>
        <dbReference type="ARBA" id="ARBA00022679"/>
    </source>
</evidence>
<reference evidence="4 5" key="1">
    <citation type="submission" date="2016-07" db="EMBL/GenBank/DDBJ databases">
        <title>Characterization of isolates of Eisenbergiella tayi derived from blood cultures, using whole genome sequencing.</title>
        <authorList>
            <person name="Burdz T."/>
            <person name="Wiebe D."/>
            <person name="Huynh C."/>
            <person name="Bernard K."/>
        </authorList>
    </citation>
    <scope>NUCLEOTIDE SEQUENCE [LARGE SCALE GENOMIC DNA]</scope>
    <source>
        <strain evidence="4 5">NML 110608</strain>
    </source>
</reference>
<dbReference type="GO" id="GO:0005737">
    <property type="term" value="C:cytoplasm"/>
    <property type="evidence" value="ECO:0007669"/>
    <property type="project" value="InterPro"/>
</dbReference>
<dbReference type="PANTHER" id="PTHR42811">
    <property type="entry name" value="SERINE ACETYLTRANSFERASE"/>
    <property type="match status" value="1"/>
</dbReference>
<organism evidence="4 5">
    <name type="scientific">Eisenbergiella tayi</name>
    <dbReference type="NCBI Taxonomy" id="1432052"/>
    <lineage>
        <taxon>Bacteria</taxon>
        <taxon>Bacillati</taxon>
        <taxon>Bacillota</taxon>
        <taxon>Clostridia</taxon>
        <taxon>Lachnospirales</taxon>
        <taxon>Lachnospiraceae</taxon>
        <taxon>Eisenbergiella</taxon>
    </lineage>
</organism>
<dbReference type="SUPFAM" id="SSF51161">
    <property type="entry name" value="Trimeric LpxA-like enzymes"/>
    <property type="match status" value="1"/>
</dbReference>
<evidence type="ECO:0000313" key="4">
    <source>
        <dbReference type="EMBL" id="ODM07106.1"/>
    </source>
</evidence>
<dbReference type="AlphaFoldDB" id="A0A1E3AG09"/>
<dbReference type="InterPro" id="IPR011004">
    <property type="entry name" value="Trimer_LpxA-like_sf"/>
</dbReference>
<dbReference type="PROSITE" id="PS00101">
    <property type="entry name" value="HEXAPEP_TRANSFERASES"/>
    <property type="match status" value="1"/>
</dbReference>
<dbReference type="PIRSF" id="PIRSF000441">
    <property type="entry name" value="CysE"/>
    <property type="match status" value="1"/>
</dbReference>
<comment type="caution">
    <text evidence="4">The sequence shown here is derived from an EMBL/GenBank/DDBJ whole genome shotgun (WGS) entry which is preliminary data.</text>
</comment>
<sequence>MIPYQADIGEGTIIGYQGIGVVIHKRCVIGRNCHIAQNVTMGGTSDLYEVPILGDNVSVGAGANIIGAVHVGNNVKIGAGAVVIRDIPNNCIAVGVPARIIKKE</sequence>
<keyword evidence="3" id="KW-0677">Repeat</keyword>
<dbReference type="EMBL" id="MCGH01000002">
    <property type="protein sequence ID" value="ODM07106.1"/>
    <property type="molecule type" value="Genomic_DNA"/>
</dbReference>
<dbReference type="Proteomes" id="UP000094067">
    <property type="component" value="Unassembled WGS sequence"/>
</dbReference>
<accession>A0A1E3AG09</accession>
<name>A0A1E3AG09_9FIRM</name>
<dbReference type="RefSeq" id="WP_242879784.1">
    <property type="nucleotide sequence ID" value="NZ_MCGH01000002.1"/>
</dbReference>